<dbReference type="SUPFAM" id="SSF52540">
    <property type="entry name" value="P-loop containing nucleoside triphosphate hydrolases"/>
    <property type="match status" value="2"/>
</dbReference>
<name>A0A2T2NXN6_CORCC</name>
<comment type="subcellular location">
    <subcellularLocation>
        <location evidence="1">Membrane</location>
        <topology evidence="1">Multi-pass membrane protein</topology>
    </subcellularLocation>
</comment>
<feature type="transmembrane region" description="Helical" evidence="9">
    <location>
        <begin position="1355"/>
        <end position="1376"/>
    </location>
</feature>
<dbReference type="OrthoDB" id="245989at2759"/>
<comment type="similarity">
    <text evidence="2">Belongs to the ABC transporter superfamily. ABCG family. PDR (TC 3.A.1.205) subfamily.</text>
</comment>
<feature type="domain" description="ABC transporter" evidence="10">
    <location>
        <begin position="728"/>
        <end position="976"/>
    </location>
</feature>
<feature type="transmembrane region" description="Helical" evidence="9">
    <location>
        <begin position="401"/>
        <end position="424"/>
    </location>
</feature>
<dbReference type="Pfam" id="PF01061">
    <property type="entry name" value="ABC2_membrane"/>
    <property type="match status" value="2"/>
</dbReference>
<feature type="transmembrane region" description="Helical" evidence="9">
    <location>
        <begin position="551"/>
        <end position="572"/>
    </location>
</feature>
<proteinExistence type="inferred from homology"/>
<keyword evidence="3" id="KW-0813">Transport</keyword>
<evidence type="ECO:0000256" key="1">
    <source>
        <dbReference type="ARBA" id="ARBA00004141"/>
    </source>
</evidence>
<dbReference type="FunFam" id="3.40.50.300:FF:000054">
    <property type="entry name" value="ABC multidrug transporter atrF"/>
    <property type="match status" value="1"/>
</dbReference>
<feature type="transmembrane region" description="Helical" evidence="9">
    <location>
        <begin position="510"/>
        <end position="531"/>
    </location>
</feature>
<evidence type="ECO:0000256" key="2">
    <source>
        <dbReference type="ARBA" id="ARBA00006012"/>
    </source>
</evidence>
<evidence type="ECO:0000256" key="7">
    <source>
        <dbReference type="ARBA" id="ARBA00022989"/>
    </source>
</evidence>
<dbReference type="PANTHER" id="PTHR19241">
    <property type="entry name" value="ATP-BINDING CASSETTE TRANSPORTER"/>
    <property type="match status" value="1"/>
</dbReference>
<evidence type="ECO:0000256" key="8">
    <source>
        <dbReference type="ARBA" id="ARBA00023136"/>
    </source>
</evidence>
<evidence type="ECO:0000313" key="12">
    <source>
        <dbReference type="Proteomes" id="UP000240883"/>
    </source>
</evidence>
<dbReference type="InterPro" id="IPR003593">
    <property type="entry name" value="AAA+_ATPase"/>
</dbReference>
<reference evidence="11 12" key="1">
    <citation type="journal article" date="2018" name="Front. Microbiol.">
        <title>Genome-Wide Analysis of Corynespora cassiicola Leaf Fall Disease Putative Effectors.</title>
        <authorList>
            <person name="Lopez D."/>
            <person name="Ribeiro S."/>
            <person name="Label P."/>
            <person name="Fumanal B."/>
            <person name="Venisse J.S."/>
            <person name="Kohler A."/>
            <person name="de Oliveira R.R."/>
            <person name="Labutti K."/>
            <person name="Lipzen A."/>
            <person name="Lail K."/>
            <person name="Bauer D."/>
            <person name="Ohm R.A."/>
            <person name="Barry K.W."/>
            <person name="Spatafora J."/>
            <person name="Grigoriev I.V."/>
            <person name="Martin F.M."/>
            <person name="Pujade-Renaud V."/>
        </authorList>
    </citation>
    <scope>NUCLEOTIDE SEQUENCE [LARGE SCALE GENOMIC DNA]</scope>
    <source>
        <strain evidence="11 12">Philippines</strain>
    </source>
</reference>
<dbReference type="InterPro" id="IPR010929">
    <property type="entry name" value="PDR_CDR_ABC"/>
</dbReference>
<keyword evidence="12" id="KW-1185">Reference proteome</keyword>
<dbReference type="InterPro" id="IPR013525">
    <property type="entry name" value="ABC2_TM"/>
</dbReference>
<feature type="transmembrane region" description="Helical" evidence="9">
    <location>
        <begin position="653"/>
        <end position="676"/>
    </location>
</feature>
<dbReference type="GO" id="GO:0016887">
    <property type="term" value="F:ATP hydrolysis activity"/>
    <property type="evidence" value="ECO:0007669"/>
    <property type="project" value="InterPro"/>
</dbReference>
<dbReference type="STRING" id="1448308.A0A2T2NXN6"/>
<organism evidence="11 12">
    <name type="scientific">Corynespora cassiicola Philippines</name>
    <dbReference type="NCBI Taxonomy" id="1448308"/>
    <lineage>
        <taxon>Eukaryota</taxon>
        <taxon>Fungi</taxon>
        <taxon>Dikarya</taxon>
        <taxon>Ascomycota</taxon>
        <taxon>Pezizomycotina</taxon>
        <taxon>Dothideomycetes</taxon>
        <taxon>Pleosporomycetidae</taxon>
        <taxon>Pleosporales</taxon>
        <taxon>Corynesporascaceae</taxon>
        <taxon>Corynespora</taxon>
    </lineage>
</organism>
<dbReference type="Proteomes" id="UP000240883">
    <property type="component" value="Unassembled WGS sequence"/>
</dbReference>
<keyword evidence="4 9" id="KW-0812">Transmembrane</keyword>
<gene>
    <name evidence="11" type="ORF">BS50DRAFT_571341</name>
</gene>
<feature type="transmembrane region" description="Helical" evidence="9">
    <location>
        <begin position="1206"/>
        <end position="1226"/>
    </location>
</feature>
<dbReference type="CDD" id="cd03233">
    <property type="entry name" value="ABCG_PDR_domain1"/>
    <property type="match status" value="1"/>
</dbReference>
<dbReference type="GO" id="GO:0005524">
    <property type="term" value="F:ATP binding"/>
    <property type="evidence" value="ECO:0007669"/>
    <property type="project" value="UniProtKB-KW"/>
</dbReference>
<dbReference type="SMART" id="SM00382">
    <property type="entry name" value="AAA"/>
    <property type="match status" value="2"/>
</dbReference>
<dbReference type="EMBL" id="KZ678132">
    <property type="protein sequence ID" value="PSN70036.1"/>
    <property type="molecule type" value="Genomic_DNA"/>
</dbReference>
<evidence type="ECO:0000256" key="4">
    <source>
        <dbReference type="ARBA" id="ARBA00022692"/>
    </source>
</evidence>
<evidence type="ECO:0000256" key="9">
    <source>
        <dbReference type="SAM" id="Phobius"/>
    </source>
</evidence>
<dbReference type="PROSITE" id="PS50893">
    <property type="entry name" value="ABC_TRANSPORTER_2"/>
    <property type="match status" value="2"/>
</dbReference>
<protein>
    <submittedName>
        <fullName evidence="11">ABC transporter</fullName>
    </submittedName>
</protein>
<dbReference type="GO" id="GO:0140359">
    <property type="term" value="F:ABC-type transporter activity"/>
    <property type="evidence" value="ECO:0007669"/>
    <property type="project" value="InterPro"/>
</dbReference>
<feature type="transmembrane region" description="Helical" evidence="9">
    <location>
        <begin position="1161"/>
        <end position="1186"/>
    </location>
</feature>
<dbReference type="InterPro" id="IPR003439">
    <property type="entry name" value="ABC_transporter-like_ATP-bd"/>
</dbReference>
<keyword evidence="8 9" id="KW-0472">Membrane</keyword>
<accession>A0A2T2NXN6</accession>
<feature type="transmembrane region" description="Helical" evidence="9">
    <location>
        <begin position="1087"/>
        <end position="1105"/>
    </location>
</feature>
<dbReference type="GO" id="GO:0016020">
    <property type="term" value="C:membrane"/>
    <property type="evidence" value="ECO:0007669"/>
    <property type="project" value="UniProtKB-SubCell"/>
</dbReference>
<feature type="transmembrane region" description="Helical" evidence="9">
    <location>
        <begin position="1117"/>
        <end position="1140"/>
    </location>
</feature>
<evidence type="ECO:0000256" key="5">
    <source>
        <dbReference type="ARBA" id="ARBA00022741"/>
    </source>
</evidence>
<feature type="transmembrane region" description="Helical" evidence="9">
    <location>
        <begin position="1238"/>
        <end position="1262"/>
    </location>
</feature>
<keyword evidence="7 9" id="KW-1133">Transmembrane helix</keyword>
<evidence type="ECO:0000256" key="3">
    <source>
        <dbReference type="ARBA" id="ARBA00022448"/>
    </source>
</evidence>
<feature type="transmembrane region" description="Helical" evidence="9">
    <location>
        <begin position="478"/>
        <end position="504"/>
    </location>
</feature>
<sequence length="1402" mass="157840">MTEREICTPAGVAFHDLDVFGHVSQTHYQKTFGNYPLSYLERLWTWKRRKQIRILRNLGGVIKSGEMVLVLGRPGSGCTTLLKTLSGQTDGLIIGKRAIINYHGIEPTHMHNEFRGQCIYEAEIDVHFPLLNVQETLEFATECRAPANILEIEQFTRKEYTDIQVKTAAECLGLSKVLDTQVGNDFIPGISGGERKRTSIAEILVGHSLFQCWDNPTRGLDSANALQFIEALHERTKADGSAALVSLYQTSEDIFLMFDKVLVLHEGREIFFGATVEAKPYFMNLGFQCSARTPTPEFLTSVTDPRAIIQQHDDDNKLPRTADELERAWNQSYGRKGMIEDIEAYEAKYPLSKASLQKMRSVQRGQKTYSSPFPSPYMASMSMQVKLCLARCLRRQRQDMAATLSAIIGNAIISIILGSMFYRLSPETSSFFSRGALIFFMVLLNSTRGSTEGITLWDQRSIVEKHFRYASHRPVAEAIASIIGDLPTKVVLVLIFNFPVYFLANLRRTAGAFFTFCIFAFAILLTGSMTYRSFGALSRTLSESIAPGAMYGILLIITTGFMIPLPYMPWWIRWFSYINPTFYGFESLMINEFAGRQFFCSYFIPSGIGYEDINPEHRMCTVVGATQNSSIVSGDAYIAESFGHYASHKWRNLGIIFALMAFWCGVYLTATQLIVLQKSRGEILLFRRSKLPQHLLSDTESLDQTAIIHEKSKVTTAPNAVKDAIQELRTATFLWDGLNYDVKINKNTTKRVLDDVEGFVRPGTLTMLMGPSGAGKTSLLNALSDRTITGTMIGDKQVDMQFRNAAFARKIGYVQQQDLHVPTSTVREALQFSALLRQSNNYSKQEKLDYAEKILDLLDMQYFADAIIGVPGEGLNVEQRKRVTIGVELAARPELLLFLDEPTSGLDSDTARSICNLLRKLAEHGHTILCTIHQPSALLMGMFDRLIFLDEGKLLYFGHLGENMKTMTNYFERNGARKCSESENPAEWLMNITKQRAYIPPCKTNDIRNRKSYRTDWVETWRLSEERMVMKNEMMRLKVSFQHAAVNMGAIPSASKYASPFTTQLYLATKRAIQSDLRTPSYLWSKALSAFGMSFVNGLAFYHSANTYTIQEIQNQVFSVFVLLTVFSTLTQLIMANFIAHRTLYETRERPSRTFSWPVLLLSRVIAELYFQTFLATAVFLTWYFLTGLFKHAGASSSHGGGLIFLLLWSFLCFTTTFSIAVVTIMPNAATGVNIATLLYMMSLLFCGVLVAPSALPGFWIFMYRVTPLSYFVSPLVTAGLRGVDIECAGNEFIEIAPFPANTTCSEYLAEFLKSTPARLINPMDREACRVCPVKGANNVLVHLEFRVGQVWRDWGISVVFSVINVGLALLLYWLVRVPRAKKNEDAAKTRVMGKEALLSAE</sequence>
<evidence type="ECO:0000259" key="10">
    <source>
        <dbReference type="PROSITE" id="PS50893"/>
    </source>
</evidence>
<dbReference type="Pfam" id="PF06422">
    <property type="entry name" value="PDR_CDR"/>
    <property type="match status" value="1"/>
</dbReference>
<keyword evidence="6" id="KW-0067">ATP-binding</keyword>
<evidence type="ECO:0000313" key="11">
    <source>
        <dbReference type="EMBL" id="PSN70036.1"/>
    </source>
</evidence>
<dbReference type="Gene3D" id="3.40.50.300">
    <property type="entry name" value="P-loop containing nucleotide triphosphate hydrolases"/>
    <property type="match status" value="2"/>
</dbReference>
<evidence type="ECO:0000256" key="6">
    <source>
        <dbReference type="ARBA" id="ARBA00022840"/>
    </source>
</evidence>
<dbReference type="InterPro" id="IPR027417">
    <property type="entry name" value="P-loop_NTPase"/>
</dbReference>
<dbReference type="Pfam" id="PF00005">
    <property type="entry name" value="ABC_tran"/>
    <property type="match status" value="2"/>
</dbReference>
<dbReference type="InterPro" id="IPR034001">
    <property type="entry name" value="ABCG_PDR_1"/>
</dbReference>
<feature type="domain" description="ABC transporter" evidence="10">
    <location>
        <begin position="40"/>
        <end position="291"/>
    </location>
</feature>
<keyword evidence="5" id="KW-0547">Nucleotide-binding</keyword>